<keyword evidence="1" id="KW-1133">Transmembrane helix</keyword>
<keyword evidence="3" id="KW-1185">Reference proteome</keyword>
<keyword evidence="1" id="KW-0472">Membrane</keyword>
<organism evidence="2 3">
    <name type="scientific">Sphingorhabdus rigui</name>
    <dbReference type="NCBI Taxonomy" id="1282858"/>
    <lineage>
        <taxon>Bacteria</taxon>
        <taxon>Pseudomonadati</taxon>
        <taxon>Pseudomonadota</taxon>
        <taxon>Alphaproteobacteria</taxon>
        <taxon>Sphingomonadales</taxon>
        <taxon>Sphingomonadaceae</taxon>
        <taxon>Sphingorhabdus</taxon>
    </lineage>
</organism>
<evidence type="ECO:0000256" key="1">
    <source>
        <dbReference type="SAM" id="Phobius"/>
    </source>
</evidence>
<proteinExistence type="predicted"/>
<dbReference type="RefSeq" id="WP_183940857.1">
    <property type="nucleotide sequence ID" value="NZ_BAABBG010000023.1"/>
</dbReference>
<gene>
    <name evidence="2" type="ORF">GGR91_001113</name>
</gene>
<reference evidence="2 3" key="1">
    <citation type="submission" date="2020-08" db="EMBL/GenBank/DDBJ databases">
        <title>Genomic Encyclopedia of Type Strains, Phase IV (KMG-IV): sequencing the most valuable type-strain genomes for metagenomic binning, comparative biology and taxonomic classification.</title>
        <authorList>
            <person name="Goeker M."/>
        </authorList>
    </citation>
    <scope>NUCLEOTIDE SEQUENCE [LARGE SCALE GENOMIC DNA]</scope>
    <source>
        <strain evidence="2 3">DSM 29050</strain>
    </source>
</reference>
<accession>A0A840AZ18</accession>
<feature type="transmembrane region" description="Helical" evidence="1">
    <location>
        <begin position="20"/>
        <end position="39"/>
    </location>
</feature>
<dbReference type="Proteomes" id="UP000581447">
    <property type="component" value="Unassembled WGS sequence"/>
</dbReference>
<keyword evidence="1" id="KW-0812">Transmembrane</keyword>
<dbReference type="AlphaFoldDB" id="A0A840AZ18"/>
<protein>
    <submittedName>
        <fullName evidence="2">Type II secretory pathway pseudopilin PulG</fullName>
    </submittedName>
</protein>
<evidence type="ECO:0000313" key="3">
    <source>
        <dbReference type="Proteomes" id="UP000581447"/>
    </source>
</evidence>
<name>A0A840AZ18_9SPHN</name>
<sequence length="241" mass="25930">MEHEYLRQFRQLKRNESGVAMVELAISLPFFIGLLVGGVETANYASVVMQINQIALHTADAAARIGTTTPSANKTISETQINDVFQGSLREGTRISLGGNHDYTDPSSGVKSTRGNARIILSSVEEVAAFDASAPRYRIRWQRCAGSASFYKSNYGTTSTATSVTGVGPVGQQASPPPGGVLMFVELQYYFKPMIVNGFSKLTDRTISQVASMVVRENRDTVGPTGSDGIYNNEKATVSAC</sequence>
<comment type="caution">
    <text evidence="2">The sequence shown here is derived from an EMBL/GenBank/DDBJ whole genome shotgun (WGS) entry which is preliminary data.</text>
</comment>
<evidence type="ECO:0000313" key="2">
    <source>
        <dbReference type="EMBL" id="MBB3942891.1"/>
    </source>
</evidence>
<dbReference type="EMBL" id="JACIEA010000001">
    <property type="protein sequence ID" value="MBB3942891.1"/>
    <property type="molecule type" value="Genomic_DNA"/>
</dbReference>